<evidence type="ECO:0000313" key="1">
    <source>
        <dbReference type="EMBL" id="NDJ93337.1"/>
    </source>
</evidence>
<dbReference type="PANTHER" id="PTHR15131">
    <property type="entry name" value="SMALL NUCLEAR RNA ACTIVATING COMPLEX, POLYPEPTIDE 1"/>
    <property type="match status" value="1"/>
</dbReference>
<accession>A0A6G3MH49</accession>
<organism evidence="1">
    <name type="scientific">Henneguya salminicola</name>
    <name type="common">Myxosporean</name>
    <dbReference type="NCBI Taxonomy" id="69463"/>
    <lineage>
        <taxon>Eukaryota</taxon>
        <taxon>Metazoa</taxon>
        <taxon>Cnidaria</taxon>
        <taxon>Myxozoa</taxon>
        <taxon>Myxosporea</taxon>
        <taxon>Bivalvulida</taxon>
        <taxon>Platysporina</taxon>
        <taxon>Myxobolidae</taxon>
        <taxon>Henneguya</taxon>
    </lineage>
</organism>
<dbReference type="InterPro" id="IPR019188">
    <property type="entry name" value="SNAPC1"/>
</dbReference>
<dbReference type="AlphaFoldDB" id="A0A6G3MH49"/>
<protein>
    <submittedName>
        <fullName evidence="1">snRNA-activating protein complex subunit 1 (Trinotate prediction)</fullName>
    </submittedName>
</protein>
<proteinExistence type="predicted"/>
<name>A0A6G3MH49_HENSL</name>
<dbReference type="GO" id="GO:0043565">
    <property type="term" value="F:sequence-specific DNA binding"/>
    <property type="evidence" value="ECO:0007669"/>
    <property type="project" value="TreeGrafter"/>
</dbReference>
<reference evidence="1" key="1">
    <citation type="submission" date="2018-11" db="EMBL/GenBank/DDBJ databases">
        <title>Henneguya salminicola genome and transcriptome.</title>
        <authorList>
            <person name="Yahalomi D."/>
            <person name="Atkinson S.D."/>
            <person name="Neuhof M."/>
            <person name="Chang E.S."/>
            <person name="Philippe H."/>
            <person name="Cartwright P."/>
            <person name="Bartholomew J.L."/>
            <person name="Huchon D."/>
        </authorList>
    </citation>
    <scope>NUCLEOTIDE SEQUENCE</scope>
    <source>
        <strain evidence="1">Hz1</strain>
        <tissue evidence="1">Whole</tissue>
    </source>
</reference>
<dbReference type="EMBL" id="GHBP01003268">
    <property type="protein sequence ID" value="NDJ93337.1"/>
    <property type="molecule type" value="Transcribed_RNA"/>
</dbReference>
<dbReference type="GO" id="GO:0042795">
    <property type="term" value="P:snRNA transcription by RNA polymerase II"/>
    <property type="evidence" value="ECO:0007669"/>
    <property type="project" value="TreeGrafter"/>
</dbReference>
<dbReference type="GO" id="GO:0042796">
    <property type="term" value="P:snRNA transcription by RNA polymerase III"/>
    <property type="evidence" value="ECO:0007669"/>
    <property type="project" value="TreeGrafter"/>
</dbReference>
<sequence>MSDIICAIKKDVENLLSSFCLLKITNFSIFKKFFTEKSFDTIITCKKSRLFEEFFSILLQHLFNICLQSRRYYYRIGALYALYLLYSHQLSQPKIKIRLTFYNIELFNEFVKFLKIHKAFEALYIILSLRGQCAFVITFTDLKIEFCSYFSQTLGGNVDNINDVCGELSQFTKELIEPSEQFVAFIK</sequence>
<dbReference type="PANTHER" id="PTHR15131:SF3">
    <property type="entry name" value="SNRNA-ACTIVATING PROTEIN COMPLEX SUBUNIT 1"/>
    <property type="match status" value="1"/>
</dbReference>
<dbReference type="Pfam" id="PF09808">
    <property type="entry name" value="SNAPC1"/>
    <property type="match status" value="1"/>
</dbReference>
<dbReference type="GO" id="GO:0019185">
    <property type="term" value="C:snRNA-activating protein complex"/>
    <property type="evidence" value="ECO:0007669"/>
    <property type="project" value="TreeGrafter"/>
</dbReference>